<name>A0AAN8LRS3_9TELE</name>
<comment type="caution">
    <text evidence="1">The sequence shown here is derived from an EMBL/GenBank/DDBJ whole genome shotgun (WGS) entry which is preliminary data.</text>
</comment>
<protein>
    <submittedName>
        <fullName evidence="1">Uncharacterized protein</fullName>
    </submittedName>
</protein>
<gene>
    <name evidence="1" type="ORF">J4Q44_G00204740</name>
</gene>
<accession>A0AAN8LRS3</accession>
<keyword evidence="2" id="KW-1185">Reference proteome</keyword>
<organism evidence="1 2">
    <name type="scientific">Coregonus suidteri</name>
    <dbReference type="NCBI Taxonomy" id="861788"/>
    <lineage>
        <taxon>Eukaryota</taxon>
        <taxon>Metazoa</taxon>
        <taxon>Chordata</taxon>
        <taxon>Craniata</taxon>
        <taxon>Vertebrata</taxon>
        <taxon>Euteleostomi</taxon>
        <taxon>Actinopterygii</taxon>
        <taxon>Neopterygii</taxon>
        <taxon>Teleostei</taxon>
        <taxon>Protacanthopterygii</taxon>
        <taxon>Salmoniformes</taxon>
        <taxon>Salmonidae</taxon>
        <taxon>Coregoninae</taxon>
        <taxon>Coregonus</taxon>
    </lineage>
</organism>
<proteinExistence type="predicted"/>
<dbReference type="AlphaFoldDB" id="A0AAN8LRS3"/>
<dbReference type="EMBL" id="JAGTTL010000018">
    <property type="protein sequence ID" value="KAK6309011.1"/>
    <property type="molecule type" value="Genomic_DNA"/>
</dbReference>
<evidence type="ECO:0000313" key="1">
    <source>
        <dbReference type="EMBL" id="KAK6309011.1"/>
    </source>
</evidence>
<reference evidence="1 2" key="1">
    <citation type="submission" date="2021-04" db="EMBL/GenBank/DDBJ databases">
        <authorList>
            <person name="De Guttry C."/>
            <person name="Zahm M."/>
            <person name="Klopp C."/>
            <person name="Cabau C."/>
            <person name="Louis A."/>
            <person name="Berthelot C."/>
            <person name="Parey E."/>
            <person name="Roest Crollius H."/>
            <person name="Montfort J."/>
            <person name="Robinson-Rechavi M."/>
            <person name="Bucao C."/>
            <person name="Bouchez O."/>
            <person name="Gislard M."/>
            <person name="Lluch J."/>
            <person name="Milhes M."/>
            <person name="Lampietro C."/>
            <person name="Lopez Roques C."/>
            <person name="Donnadieu C."/>
            <person name="Braasch I."/>
            <person name="Desvignes T."/>
            <person name="Postlethwait J."/>
            <person name="Bobe J."/>
            <person name="Wedekind C."/>
            <person name="Guiguen Y."/>
        </authorList>
    </citation>
    <scope>NUCLEOTIDE SEQUENCE [LARGE SCALE GENOMIC DNA]</scope>
    <source>
        <strain evidence="1">Cs_M1</strain>
        <tissue evidence="1">Blood</tissue>
    </source>
</reference>
<dbReference type="Proteomes" id="UP001356427">
    <property type="component" value="Unassembled WGS sequence"/>
</dbReference>
<sequence>MSAVYPADYNQGEGVLLMLLMHIQGASEHEMTPGQQLAEVQIWKESESTESRGVGLVPVGPAWVHTPQITHQDCFVRSSRHVAFSLRSDSNLLTSFSVSHLRTGETAASSHVELVARLLEAVHFHLTDAWWNSGML</sequence>
<evidence type="ECO:0000313" key="2">
    <source>
        <dbReference type="Proteomes" id="UP001356427"/>
    </source>
</evidence>